<reference evidence="1" key="1">
    <citation type="journal article" date="2022" name="bioRxiv">
        <title>Sequencing and chromosome-scale assembly of the giantPleurodeles waltlgenome.</title>
        <authorList>
            <person name="Brown T."/>
            <person name="Elewa A."/>
            <person name="Iarovenko S."/>
            <person name="Subramanian E."/>
            <person name="Araus A.J."/>
            <person name="Petzold A."/>
            <person name="Susuki M."/>
            <person name="Suzuki K.-i.T."/>
            <person name="Hayashi T."/>
            <person name="Toyoda A."/>
            <person name="Oliveira C."/>
            <person name="Osipova E."/>
            <person name="Leigh N.D."/>
            <person name="Simon A."/>
            <person name="Yun M.H."/>
        </authorList>
    </citation>
    <scope>NUCLEOTIDE SEQUENCE</scope>
    <source>
        <strain evidence="1">20211129_DDA</strain>
        <tissue evidence="1">Liver</tissue>
    </source>
</reference>
<accession>A0AAV7TFR7</accession>
<evidence type="ECO:0000313" key="1">
    <source>
        <dbReference type="EMBL" id="KAJ1175216.1"/>
    </source>
</evidence>
<protein>
    <submittedName>
        <fullName evidence="1">Uncharacterized protein</fullName>
    </submittedName>
</protein>
<dbReference type="Proteomes" id="UP001066276">
    <property type="component" value="Chromosome 3_2"/>
</dbReference>
<organism evidence="1 2">
    <name type="scientific">Pleurodeles waltl</name>
    <name type="common">Iberian ribbed newt</name>
    <dbReference type="NCBI Taxonomy" id="8319"/>
    <lineage>
        <taxon>Eukaryota</taxon>
        <taxon>Metazoa</taxon>
        <taxon>Chordata</taxon>
        <taxon>Craniata</taxon>
        <taxon>Vertebrata</taxon>
        <taxon>Euteleostomi</taxon>
        <taxon>Amphibia</taxon>
        <taxon>Batrachia</taxon>
        <taxon>Caudata</taxon>
        <taxon>Salamandroidea</taxon>
        <taxon>Salamandridae</taxon>
        <taxon>Pleurodelinae</taxon>
        <taxon>Pleurodeles</taxon>
    </lineage>
</organism>
<evidence type="ECO:0000313" key="2">
    <source>
        <dbReference type="Proteomes" id="UP001066276"/>
    </source>
</evidence>
<comment type="caution">
    <text evidence="1">The sequence shown here is derived from an EMBL/GenBank/DDBJ whole genome shotgun (WGS) entry which is preliminary data.</text>
</comment>
<keyword evidence="2" id="KW-1185">Reference proteome</keyword>
<proteinExistence type="predicted"/>
<name>A0AAV7TFR7_PLEWA</name>
<sequence>MEIMLQLKYFAIWTNCVSSHSALEVQVELSYDRAQCRSKGILTISGMGGLKRKWDKMKVEEYLQNLVQEEEVALAVCLNPEADPSAIIKGFSSICGKMSELLDIKKGTAENSAWFDKACRVAPQVLCQALKAVPRDKGEVKQAMKAYKDTLAASKADIQKAAWEELERAMKAGDQEFFLESH</sequence>
<gene>
    <name evidence="1" type="ORF">NDU88_000507</name>
</gene>
<dbReference type="EMBL" id="JANPWB010000006">
    <property type="protein sequence ID" value="KAJ1175216.1"/>
    <property type="molecule type" value="Genomic_DNA"/>
</dbReference>
<dbReference type="AlphaFoldDB" id="A0AAV7TFR7"/>